<keyword evidence="5" id="KW-1185">Reference proteome</keyword>
<dbReference type="Pfam" id="PF18731">
    <property type="entry name" value="HEPN_Swt1"/>
    <property type="match status" value="1"/>
</dbReference>
<proteinExistence type="predicted"/>
<protein>
    <submittedName>
        <fullName evidence="4">DEAD/DEAH box helicase</fullName>
    </submittedName>
</protein>
<dbReference type="Gene3D" id="3.40.50.300">
    <property type="entry name" value="P-loop containing nucleotide triphosphate hydrolases"/>
    <property type="match status" value="1"/>
</dbReference>
<dbReference type="InterPro" id="IPR000330">
    <property type="entry name" value="SNF2_N"/>
</dbReference>
<dbReference type="PROSITE" id="PS51192">
    <property type="entry name" value="HELICASE_ATP_BIND_1"/>
    <property type="match status" value="1"/>
</dbReference>
<keyword evidence="4" id="KW-0347">Helicase</keyword>
<organism evidence="4 5">
    <name type="scientific">Lachnoanaerobaculum umeaense</name>
    <dbReference type="NCBI Taxonomy" id="617123"/>
    <lineage>
        <taxon>Bacteria</taxon>
        <taxon>Bacillati</taxon>
        <taxon>Bacillota</taxon>
        <taxon>Clostridia</taxon>
        <taxon>Lachnospirales</taxon>
        <taxon>Lachnospiraceae</taxon>
        <taxon>Lachnoanaerobaculum</taxon>
    </lineage>
</organism>
<dbReference type="EMBL" id="CP032364">
    <property type="protein sequence ID" value="AYB00395.1"/>
    <property type="molecule type" value="Genomic_DNA"/>
</dbReference>
<dbReference type="SMART" id="SM00490">
    <property type="entry name" value="HELICc"/>
    <property type="match status" value="1"/>
</dbReference>
<accession>A0A385Q3S0</accession>
<keyword evidence="4" id="KW-0547">Nucleotide-binding</keyword>
<dbReference type="CDD" id="cd18793">
    <property type="entry name" value="SF2_C_SNF"/>
    <property type="match status" value="1"/>
</dbReference>
<keyword evidence="4" id="KW-0067">ATP-binding</keyword>
<dbReference type="SUPFAM" id="SSF52540">
    <property type="entry name" value="P-loop containing nucleoside triphosphate hydrolases"/>
    <property type="match status" value="2"/>
</dbReference>
<evidence type="ECO:0000259" key="2">
    <source>
        <dbReference type="PROSITE" id="PS51192"/>
    </source>
</evidence>
<dbReference type="GO" id="GO:0005524">
    <property type="term" value="F:ATP binding"/>
    <property type="evidence" value="ECO:0007669"/>
    <property type="project" value="InterPro"/>
</dbReference>
<dbReference type="InterPro" id="IPR038718">
    <property type="entry name" value="SNF2-like_sf"/>
</dbReference>
<dbReference type="Proteomes" id="UP000265562">
    <property type="component" value="Chromosome"/>
</dbReference>
<evidence type="ECO:0000259" key="3">
    <source>
        <dbReference type="PROSITE" id="PS51194"/>
    </source>
</evidence>
<dbReference type="PANTHER" id="PTHR45766">
    <property type="entry name" value="DNA ANNEALING HELICASE AND ENDONUCLEASE ZRANB3 FAMILY MEMBER"/>
    <property type="match status" value="1"/>
</dbReference>
<dbReference type="PANTHER" id="PTHR45766:SF6">
    <property type="entry name" value="SWI_SNF-RELATED MATRIX-ASSOCIATED ACTIN-DEPENDENT REGULATOR OF CHROMATIN SUBFAMILY A-LIKE PROTEIN 1"/>
    <property type="match status" value="1"/>
</dbReference>
<dbReference type="InterPro" id="IPR014001">
    <property type="entry name" value="Helicase_ATP-bd"/>
</dbReference>
<dbReference type="KEGG" id="lua:D4A81_10935"/>
<dbReference type="OrthoDB" id="9814088at2"/>
<feature type="domain" description="Helicase ATP-binding" evidence="2">
    <location>
        <begin position="280"/>
        <end position="466"/>
    </location>
</feature>
<evidence type="ECO:0000313" key="5">
    <source>
        <dbReference type="Proteomes" id="UP000265562"/>
    </source>
</evidence>
<dbReference type="InterPro" id="IPR049730">
    <property type="entry name" value="SNF2/RAD54-like_C"/>
</dbReference>
<name>A0A385Q3S0_9FIRM</name>
<dbReference type="InterPro" id="IPR027417">
    <property type="entry name" value="P-loop_NTPase"/>
</dbReference>
<dbReference type="SMART" id="SM00487">
    <property type="entry name" value="DEXDc"/>
    <property type="match status" value="1"/>
</dbReference>
<keyword evidence="1" id="KW-0378">Hydrolase</keyword>
<dbReference type="RefSeq" id="WP_111524013.1">
    <property type="nucleotide sequence ID" value="NZ_CP032364.1"/>
</dbReference>
<sequence length="1194" mass="137119">MDDNYMIGKINTYSHQLAVKMSQWLGDKLPKLTDKWWEELVVNNLSTLQREQVINNNITDISGLDLAALLRVFDRNWFVITSSFFVNSKERNKIRQMMEIRNSWAHISSREISKEKVIGDVEVIIELMQAFDAPMSETRDMEVFIIDVEDDVDIQDKAIPLQKNNIVVASSSSETNISSEPGTITAGSVVCLVSDPSVTGAVIGIDNGKYTVWINNGPQTFYAEQIRLKENLSLTEHLTLTKVRSALTAYQINNPGSSNLYSLNAARIDFVPYQFRPALKMIKADSPRLLVADDVGVGKTIEAGLILKEMEARSNINSVLIICPRPLVAERKWEMEMKRFDENFTQLDGRNLVEAISETDRDGEWPERHRKTIIPYSLLGEDIIMGTEAQTSKKRKEKGLQQLDPLPHFDLVIVDEAHNIRNANTWAYQGVELFTRNADAVVFLTATPLQNSNNDLYTLLNLLRPDVVIDKDTFKTMSEPNAYVNALLRAVRNQAEGWQEQAKEEISHILSTSWGRNVIQHNPNFARVFELVDRDEITREEKIEAISMIESLHSFNSIITRTRRRDIEDFCIRRTQTVNVPFTENQRDIYDALIDFEANSLAAIHGSRSVRFMMCTIMRQAASCIYGLAPFLNDLVEKRLNQVQEDGELFEFDLSMNSDDENSIFELADEIATLTSSLPEYDPKLEKLYEVIDRKQEDENNRVIIFSSFRHTLRYVRKHLQKKGYRVAQVDGSVPDEERYHIRARFQKDREEPDAIDVLLFSEVGCEGLDYQFCDTMINYDLPWNPMRIEQRIGRIDRRGQTSKTVKIYNMITEGTIDAVIHDRCLSKIGVFEASIGDCSDILGDISEQIFKIMFDPELTDEERELKIEKMADNEVMKVRELNRLEQEEKSLYGFDLSNFIQNKNVQDAENSWISPDSIKNLVDLFLVDYLGEGEYIRSNKNTELCTMRLAADKRAKLRDGLGKIDLVNTNNATKLWNAYLKSNNAQLRVTYDAATAKDNRDVTFLTQMHPLVIQAAQYESKQLPCVIGLSVSDESLPAGDYEFLIYAWKYVGLRPDIKLKAISENEYVENSILSYLQFASDYAFDDIPHSARWDSMDSLHYDSWQAAKEEYIQSVKESCEYRVEQLRQTTTKREMIIRGQIAGATDERIIRMRTAQLDNLLKGYEEQKKVLDETIQKADILTQPLIKGVLHVE</sequence>
<dbReference type="GO" id="GO:0016787">
    <property type="term" value="F:hydrolase activity"/>
    <property type="evidence" value="ECO:0007669"/>
    <property type="project" value="UniProtKB-KW"/>
</dbReference>
<dbReference type="AlphaFoldDB" id="A0A385Q3S0"/>
<reference evidence="4 5" key="1">
    <citation type="submission" date="2018-09" db="EMBL/GenBank/DDBJ databases">
        <title>Genome sequencing of Lachnoanaerobaculum umeaense DSM 23576.</title>
        <authorList>
            <person name="Kook J.-K."/>
            <person name="Park S.-N."/>
            <person name="Lim Y.K."/>
        </authorList>
    </citation>
    <scope>NUCLEOTIDE SEQUENCE [LARGE SCALE GENOMIC DNA]</scope>
    <source>
        <strain evidence="5">DSM 23576 \ CCUG 58757</strain>
    </source>
</reference>
<feature type="domain" description="Helicase C-terminal" evidence="3">
    <location>
        <begin position="684"/>
        <end position="867"/>
    </location>
</feature>
<evidence type="ECO:0000256" key="1">
    <source>
        <dbReference type="ARBA" id="ARBA00022801"/>
    </source>
</evidence>
<dbReference type="Pfam" id="PF00176">
    <property type="entry name" value="SNF2-rel_dom"/>
    <property type="match status" value="1"/>
</dbReference>
<dbReference type="Gene3D" id="3.40.50.10810">
    <property type="entry name" value="Tandem AAA-ATPase domain"/>
    <property type="match status" value="1"/>
</dbReference>
<evidence type="ECO:0000313" key="4">
    <source>
        <dbReference type="EMBL" id="AYB00395.1"/>
    </source>
</evidence>
<dbReference type="InterPro" id="IPR041650">
    <property type="entry name" value="HEPN_Swt1"/>
</dbReference>
<dbReference type="InterPro" id="IPR001650">
    <property type="entry name" value="Helicase_C-like"/>
</dbReference>
<gene>
    <name evidence="4" type="ORF">D4A81_10935</name>
</gene>
<dbReference type="GO" id="GO:0004386">
    <property type="term" value="F:helicase activity"/>
    <property type="evidence" value="ECO:0007669"/>
    <property type="project" value="UniProtKB-KW"/>
</dbReference>
<dbReference type="PROSITE" id="PS51194">
    <property type="entry name" value="HELICASE_CTER"/>
    <property type="match status" value="1"/>
</dbReference>
<dbReference type="Pfam" id="PF00271">
    <property type="entry name" value="Helicase_C"/>
    <property type="match status" value="1"/>
</dbReference>